<organism evidence="3 4">
    <name type="scientific">Candidatus Methylobacter favarea</name>
    <dbReference type="NCBI Taxonomy" id="2707345"/>
    <lineage>
        <taxon>Bacteria</taxon>
        <taxon>Pseudomonadati</taxon>
        <taxon>Pseudomonadota</taxon>
        <taxon>Gammaproteobacteria</taxon>
        <taxon>Methylococcales</taxon>
        <taxon>Methylococcaceae</taxon>
        <taxon>Methylobacter</taxon>
    </lineage>
</organism>
<gene>
    <name evidence="3" type="ORF">METHB2_20059</name>
</gene>
<dbReference type="Proteomes" id="UP000494216">
    <property type="component" value="Unassembled WGS sequence"/>
</dbReference>
<evidence type="ECO:0000256" key="2">
    <source>
        <dbReference type="SAM" id="SignalP"/>
    </source>
</evidence>
<proteinExistence type="predicted"/>
<protein>
    <submittedName>
        <fullName evidence="3">Uncharacterized protein</fullName>
    </submittedName>
</protein>
<keyword evidence="4" id="KW-1185">Reference proteome</keyword>
<evidence type="ECO:0000313" key="3">
    <source>
        <dbReference type="EMBL" id="CAA9890228.1"/>
    </source>
</evidence>
<dbReference type="Gene3D" id="1.20.120.660">
    <property type="entry name" value="IL-4 antagonist (De novo design) like domain"/>
    <property type="match status" value="1"/>
</dbReference>
<feature type="compositionally biased region" description="Polar residues" evidence="1">
    <location>
        <begin position="84"/>
        <end position="94"/>
    </location>
</feature>
<comment type="caution">
    <text evidence="3">The sequence shown here is derived from an EMBL/GenBank/DDBJ whole genome shotgun (WGS) entry which is preliminary data.</text>
</comment>
<sequence length="131" mass="13552">MNTIKKILAASFLMLSLSAITHTNFVAVAQAAAPQPINATITHLEAALEAVNASDLGTAQEHMKAARQSAKDIIGGSLEVKTQRGTNAITNARRQAQKGDAEGASASLKQALDIFKSLHSSSATGSRGGLK</sequence>
<feature type="chain" id="PRO_5035727343" evidence="2">
    <location>
        <begin position="22"/>
        <end position="131"/>
    </location>
</feature>
<keyword evidence="2" id="KW-0732">Signal</keyword>
<name>A0A8S0Y9I9_9GAMM</name>
<evidence type="ECO:0000256" key="1">
    <source>
        <dbReference type="SAM" id="MobiDB-lite"/>
    </source>
</evidence>
<dbReference type="AlphaFoldDB" id="A0A8S0Y9I9"/>
<dbReference type="EMBL" id="CADCXN010000047">
    <property type="protein sequence ID" value="CAA9890228.1"/>
    <property type="molecule type" value="Genomic_DNA"/>
</dbReference>
<dbReference type="RefSeq" id="WP_174625182.1">
    <property type="nucleotide sequence ID" value="NZ_CADCXN010000047.1"/>
</dbReference>
<reference evidence="3 4" key="1">
    <citation type="submission" date="2020-02" db="EMBL/GenBank/DDBJ databases">
        <authorList>
            <person name="Hogendoorn C."/>
        </authorList>
    </citation>
    <scope>NUCLEOTIDE SEQUENCE [LARGE SCALE GENOMIC DNA]</scope>
    <source>
        <strain evidence="3">METHB21</strain>
    </source>
</reference>
<feature type="region of interest" description="Disordered" evidence="1">
    <location>
        <begin position="84"/>
        <end position="104"/>
    </location>
</feature>
<accession>A0A8S0Y9I9</accession>
<feature type="signal peptide" evidence="2">
    <location>
        <begin position="1"/>
        <end position="21"/>
    </location>
</feature>
<evidence type="ECO:0000313" key="4">
    <source>
        <dbReference type="Proteomes" id="UP000494216"/>
    </source>
</evidence>